<dbReference type="EMBL" id="JBHFEH010000002">
    <property type="protein sequence ID" value="KAL2058357.1"/>
    <property type="molecule type" value="Genomic_DNA"/>
</dbReference>
<evidence type="ECO:0000313" key="3">
    <source>
        <dbReference type="Proteomes" id="UP001590951"/>
    </source>
</evidence>
<evidence type="ECO:0000256" key="1">
    <source>
        <dbReference type="SAM" id="SignalP"/>
    </source>
</evidence>
<organism evidence="2 3">
    <name type="scientific">Lepraria finkii</name>
    <dbReference type="NCBI Taxonomy" id="1340010"/>
    <lineage>
        <taxon>Eukaryota</taxon>
        <taxon>Fungi</taxon>
        <taxon>Dikarya</taxon>
        <taxon>Ascomycota</taxon>
        <taxon>Pezizomycotina</taxon>
        <taxon>Lecanoromycetes</taxon>
        <taxon>OSLEUM clade</taxon>
        <taxon>Lecanoromycetidae</taxon>
        <taxon>Lecanorales</taxon>
        <taxon>Lecanorineae</taxon>
        <taxon>Stereocaulaceae</taxon>
        <taxon>Lepraria</taxon>
    </lineage>
</organism>
<proteinExistence type="predicted"/>
<protein>
    <submittedName>
        <fullName evidence="2">Uncharacterized protein</fullName>
    </submittedName>
</protein>
<evidence type="ECO:0000313" key="2">
    <source>
        <dbReference type="EMBL" id="KAL2058357.1"/>
    </source>
</evidence>
<accession>A0ABR4BKL8</accession>
<dbReference type="Proteomes" id="UP001590951">
    <property type="component" value="Unassembled WGS sequence"/>
</dbReference>
<comment type="caution">
    <text evidence="2">The sequence shown here is derived from an EMBL/GenBank/DDBJ whole genome shotgun (WGS) entry which is preliminary data.</text>
</comment>
<sequence>MHLTPSSLAIGRFSLTPLALATLTIREIMVGKVPSFTHSNHTDLGTDYLTSTFCYCATPTHNDSIKDEAHFFLIE</sequence>
<keyword evidence="3" id="KW-1185">Reference proteome</keyword>
<feature type="signal peptide" evidence="1">
    <location>
        <begin position="1"/>
        <end position="21"/>
    </location>
</feature>
<gene>
    <name evidence="2" type="ORF">ABVK25_001085</name>
</gene>
<feature type="chain" id="PRO_5046421318" evidence="1">
    <location>
        <begin position="22"/>
        <end position="75"/>
    </location>
</feature>
<reference evidence="2 3" key="1">
    <citation type="submission" date="2024-09" db="EMBL/GenBank/DDBJ databases">
        <title>Rethinking Asexuality: The Enigmatic Case of Functional Sexual Genes in Lepraria (Stereocaulaceae).</title>
        <authorList>
            <person name="Doellman M."/>
            <person name="Sun Y."/>
            <person name="Barcenas-Pena A."/>
            <person name="Lumbsch H.T."/>
            <person name="Grewe F."/>
        </authorList>
    </citation>
    <scope>NUCLEOTIDE SEQUENCE [LARGE SCALE GENOMIC DNA]</scope>
    <source>
        <strain evidence="2 3">Grewe 0041</strain>
    </source>
</reference>
<keyword evidence="1" id="KW-0732">Signal</keyword>
<name>A0ABR4BKL8_9LECA</name>